<accession>A0A9X1ZSX7</accession>
<dbReference type="RefSeq" id="WP_249603160.1">
    <property type="nucleotide sequence ID" value="NZ_JAKHSK010000041.1"/>
</dbReference>
<organism evidence="1 2">
    <name type="scientific">Zunongwangia pacifica</name>
    <dbReference type="NCBI Taxonomy" id="2911062"/>
    <lineage>
        <taxon>Bacteria</taxon>
        <taxon>Pseudomonadati</taxon>
        <taxon>Bacteroidota</taxon>
        <taxon>Flavobacteriia</taxon>
        <taxon>Flavobacteriales</taxon>
        <taxon>Flavobacteriaceae</taxon>
        <taxon>Zunongwangia</taxon>
    </lineage>
</organism>
<sequence length="113" mass="13152">MSNRKNLFFDQKNSETLIDLCFLVNGLRHQLVKQKIADFRKLLECDSLIQKKIDHLISSQSEKEYTRNMKEGKANVRGLLEICKSTQAHHLLDQEKLKVDLLKIESLLNKLST</sequence>
<reference evidence="1" key="1">
    <citation type="submission" date="2022-01" db="EMBL/GenBank/DDBJ databases">
        <title>Genome sequencing of Zunongwangia sp. M21534 genome.</title>
        <authorList>
            <person name="Chen Y."/>
            <person name="Dong C."/>
            <person name="Shao Z."/>
        </authorList>
    </citation>
    <scope>NUCLEOTIDE SEQUENCE</scope>
    <source>
        <strain evidence="1">MCCC M21534</strain>
    </source>
</reference>
<protein>
    <submittedName>
        <fullName evidence="1">Uncharacterized protein</fullName>
    </submittedName>
</protein>
<gene>
    <name evidence="1" type="ORF">L1967_19400</name>
</gene>
<evidence type="ECO:0000313" key="1">
    <source>
        <dbReference type="EMBL" id="MCL6220462.1"/>
    </source>
</evidence>
<dbReference type="EMBL" id="JAKHSK010000041">
    <property type="protein sequence ID" value="MCL6220462.1"/>
    <property type="molecule type" value="Genomic_DNA"/>
</dbReference>
<name>A0A9X1ZSX7_9FLAO</name>
<comment type="caution">
    <text evidence="1">The sequence shown here is derived from an EMBL/GenBank/DDBJ whole genome shotgun (WGS) entry which is preliminary data.</text>
</comment>
<keyword evidence="2" id="KW-1185">Reference proteome</keyword>
<dbReference type="AlphaFoldDB" id="A0A9X1ZSX7"/>
<dbReference type="Proteomes" id="UP001139521">
    <property type="component" value="Unassembled WGS sequence"/>
</dbReference>
<evidence type="ECO:0000313" key="2">
    <source>
        <dbReference type="Proteomes" id="UP001139521"/>
    </source>
</evidence>
<proteinExistence type="predicted"/>